<reference evidence="2 3" key="1">
    <citation type="journal article" date="2021" name="Sci. Rep.">
        <title>The genome of the diatom Chaetoceros tenuissimus carries an ancient integrated fragment of an extant virus.</title>
        <authorList>
            <person name="Hongo Y."/>
            <person name="Kimura K."/>
            <person name="Takaki Y."/>
            <person name="Yoshida Y."/>
            <person name="Baba S."/>
            <person name="Kobayashi G."/>
            <person name="Nagasaki K."/>
            <person name="Hano T."/>
            <person name="Tomaru Y."/>
        </authorList>
    </citation>
    <scope>NUCLEOTIDE SEQUENCE [LARGE SCALE GENOMIC DNA]</scope>
    <source>
        <strain evidence="2 3">NIES-3715</strain>
    </source>
</reference>
<evidence type="ECO:0000313" key="3">
    <source>
        <dbReference type="Proteomes" id="UP001054902"/>
    </source>
</evidence>
<proteinExistence type="predicted"/>
<dbReference type="AlphaFoldDB" id="A0AAD3CK38"/>
<feature type="domain" description="PTM/DIR17-like Tudor" evidence="1">
    <location>
        <begin position="33"/>
        <end position="73"/>
    </location>
</feature>
<sequence>MEQPAVVEEVQSSVAQAAADEELELFIDLNIAQDFDSSPFVGEVRVVPSKGYKYYIITYEDGDEEDLTYNEVKRYADCCQRSMEGGNVPKQKKDEFGFSEKFPVGTKILKNFPQREYEASQRHR</sequence>
<gene>
    <name evidence="2" type="ORF">CTEN210_03614</name>
</gene>
<keyword evidence="3" id="KW-1185">Reference proteome</keyword>
<accession>A0AAD3CK38</accession>
<protein>
    <recommendedName>
        <fullName evidence="1">PTM/DIR17-like Tudor domain-containing protein</fullName>
    </recommendedName>
</protein>
<evidence type="ECO:0000259" key="1">
    <source>
        <dbReference type="Pfam" id="PF21743"/>
    </source>
</evidence>
<dbReference type="InterPro" id="IPR047365">
    <property type="entry name" value="Tudor_AtPTM-like"/>
</dbReference>
<dbReference type="Pfam" id="PF21743">
    <property type="entry name" value="PTM_DIR17_Tudor"/>
    <property type="match status" value="1"/>
</dbReference>
<organism evidence="2 3">
    <name type="scientific">Chaetoceros tenuissimus</name>
    <dbReference type="NCBI Taxonomy" id="426638"/>
    <lineage>
        <taxon>Eukaryota</taxon>
        <taxon>Sar</taxon>
        <taxon>Stramenopiles</taxon>
        <taxon>Ochrophyta</taxon>
        <taxon>Bacillariophyta</taxon>
        <taxon>Coscinodiscophyceae</taxon>
        <taxon>Chaetocerotophycidae</taxon>
        <taxon>Chaetocerotales</taxon>
        <taxon>Chaetocerotaceae</taxon>
        <taxon>Chaetoceros</taxon>
    </lineage>
</organism>
<comment type="caution">
    <text evidence="2">The sequence shown here is derived from an EMBL/GenBank/DDBJ whole genome shotgun (WGS) entry which is preliminary data.</text>
</comment>
<name>A0AAD3CK38_9STRA</name>
<evidence type="ECO:0000313" key="2">
    <source>
        <dbReference type="EMBL" id="GFH47139.1"/>
    </source>
</evidence>
<dbReference type="EMBL" id="BLLK01000022">
    <property type="protein sequence ID" value="GFH47139.1"/>
    <property type="molecule type" value="Genomic_DNA"/>
</dbReference>
<dbReference type="Proteomes" id="UP001054902">
    <property type="component" value="Unassembled WGS sequence"/>
</dbReference>